<accession>X1BJB0</accession>
<dbReference type="EMBL" id="BART01001662">
    <property type="protein sequence ID" value="GAG72156.1"/>
    <property type="molecule type" value="Genomic_DNA"/>
</dbReference>
<dbReference type="AlphaFoldDB" id="X1BJB0"/>
<name>X1BJB0_9ZZZZ</name>
<proteinExistence type="predicted"/>
<dbReference type="InterPro" id="IPR037185">
    <property type="entry name" value="EmrE-like"/>
</dbReference>
<gene>
    <name evidence="2" type="ORF">S01H4_05655</name>
</gene>
<feature type="transmembrane region" description="Helical" evidence="1">
    <location>
        <begin position="44"/>
        <end position="64"/>
    </location>
</feature>
<protein>
    <submittedName>
        <fullName evidence="2">Uncharacterized protein</fullName>
    </submittedName>
</protein>
<feature type="transmembrane region" description="Helical" evidence="1">
    <location>
        <begin position="96"/>
        <end position="112"/>
    </location>
</feature>
<feature type="transmembrane region" description="Helical" evidence="1">
    <location>
        <begin position="6"/>
        <end position="24"/>
    </location>
</feature>
<keyword evidence="1" id="KW-0812">Transmembrane</keyword>
<keyword evidence="1" id="KW-1133">Transmembrane helix</keyword>
<evidence type="ECO:0000313" key="2">
    <source>
        <dbReference type="EMBL" id="GAG72156.1"/>
    </source>
</evidence>
<reference evidence="2" key="1">
    <citation type="journal article" date="2014" name="Front. Microbiol.">
        <title>High frequency of phylogenetically diverse reductive dehalogenase-homologous genes in deep subseafloor sedimentary metagenomes.</title>
        <authorList>
            <person name="Kawai M."/>
            <person name="Futagami T."/>
            <person name="Toyoda A."/>
            <person name="Takaki Y."/>
            <person name="Nishi S."/>
            <person name="Hori S."/>
            <person name="Arai W."/>
            <person name="Tsubouchi T."/>
            <person name="Morono Y."/>
            <person name="Uchiyama I."/>
            <person name="Ito T."/>
            <person name="Fujiyama A."/>
            <person name="Inagaki F."/>
            <person name="Takami H."/>
        </authorList>
    </citation>
    <scope>NUCLEOTIDE SEQUENCE</scope>
    <source>
        <strain evidence="2">Expedition CK06-06</strain>
    </source>
</reference>
<feature type="transmembrane region" description="Helical" evidence="1">
    <location>
        <begin position="70"/>
        <end position="89"/>
    </location>
</feature>
<evidence type="ECO:0000256" key="1">
    <source>
        <dbReference type="SAM" id="Phobius"/>
    </source>
</evidence>
<dbReference type="SUPFAM" id="SSF103481">
    <property type="entry name" value="Multidrug resistance efflux transporter EmrE"/>
    <property type="match status" value="1"/>
</dbReference>
<keyword evidence="1" id="KW-0472">Membrane</keyword>
<organism evidence="2">
    <name type="scientific">marine sediment metagenome</name>
    <dbReference type="NCBI Taxonomy" id="412755"/>
    <lineage>
        <taxon>unclassified sequences</taxon>
        <taxon>metagenomes</taxon>
        <taxon>ecological metagenomes</taxon>
    </lineage>
</organism>
<sequence length="113" mass="13068">MLLYISLAILIQFLVALAQVILKIGATKVNFKKPLVYNLKNKHLLTSIFLFLFVPVLSVITMRVIDFSDFYSFTALSYFFIMLFSWKILKEDIDRLRVIGNFLVIAGVIIFNL</sequence>
<dbReference type="Gene3D" id="1.10.3730.20">
    <property type="match status" value="1"/>
</dbReference>
<comment type="caution">
    <text evidence="2">The sequence shown here is derived from an EMBL/GenBank/DDBJ whole genome shotgun (WGS) entry which is preliminary data.</text>
</comment>